<dbReference type="AlphaFoldDB" id="E0S192"/>
<accession>E0S192</accession>
<dbReference type="eggNOG" id="COG5464">
    <property type="taxonomic scope" value="Bacteria"/>
</dbReference>
<feature type="coiled-coil region" evidence="1">
    <location>
        <begin position="284"/>
        <end position="318"/>
    </location>
</feature>
<name>E0S192_BUTPB</name>
<dbReference type="STRING" id="515622.bpr_I0825"/>
<dbReference type="HOGENOM" id="CLU_075023_1_0_9"/>
<keyword evidence="1" id="KW-0175">Coiled coil</keyword>
<evidence type="ECO:0000313" key="2">
    <source>
        <dbReference type="EMBL" id="ADL33567.1"/>
    </source>
</evidence>
<gene>
    <name evidence="2" type="ordered locus">bpr_I0825</name>
</gene>
<sequence>MYMQEENKDKKASPLYSEFAYDDAYRTMETECDDIIIPFVNYFYNENYDNTAKITRLRNEHYIEHADQSDEKRITDSHFKITQNDVSKTYHFECESKPYDNSILVRMFEYDSQTALDESKSEGNILRVRFPYAGLLLLRKSLSSPDRAEVIIETPKGEVSYDIKIIKISDFSIDSIFENHLYLMIPFYIFNYESEFKSINEDAERTEDLADVFRNIMDRLDEELEKGNLSALSHNVIIRLTHKVVYKLTMKHDKVQDKVGGIMGGKVLDLPDIKVFHEGKAEGLKEGEAERKKLADKNTELEDEIASLKAELEKLKKQMK</sequence>
<dbReference type="EMBL" id="CP001810">
    <property type="protein sequence ID" value="ADL33567.1"/>
    <property type="molecule type" value="Genomic_DNA"/>
</dbReference>
<organism evidence="2 3">
    <name type="scientific">Butyrivibrio proteoclasticus (strain ATCC 51982 / DSM 14932 / B316)</name>
    <name type="common">Clostridium proteoclasticum</name>
    <dbReference type="NCBI Taxonomy" id="515622"/>
    <lineage>
        <taxon>Bacteria</taxon>
        <taxon>Bacillati</taxon>
        <taxon>Bacillota</taxon>
        <taxon>Clostridia</taxon>
        <taxon>Lachnospirales</taxon>
        <taxon>Lachnospiraceae</taxon>
        <taxon>Butyrivibrio</taxon>
    </lineage>
</organism>
<evidence type="ECO:0000256" key="1">
    <source>
        <dbReference type="SAM" id="Coils"/>
    </source>
</evidence>
<dbReference type="Proteomes" id="UP000001299">
    <property type="component" value="Chromosome 1"/>
</dbReference>
<evidence type="ECO:0000313" key="3">
    <source>
        <dbReference type="Proteomes" id="UP000001299"/>
    </source>
</evidence>
<keyword evidence="3" id="KW-1185">Reference proteome</keyword>
<proteinExistence type="predicted"/>
<reference evidence="2 3" key="1">
    <citation type="journal article" date="2010" name="PLoS ONE">
        <title>The glycobiome of the rumen bacterium Butyrivibrio proteoclasticus B316(T) highlights adaptation to a polysaccharide-rich environment.</title>
        <authorList>
            <person name="Kelly W.J."/>
            <person name="Leahy S.C."/>
            <person name="Altermann E."/>
            <person name="Yeoman C.J."/>
            <person name="Dunne J.C."/>
            <person name="Kong Z."/>
            <person name="Pacheco D.M."/>
            <person name="Li D."/>
            <person name="Noel S.J."/>
            <person name="Moon C.D."/>
            <person name="Cookson A.L."/>
            <person name="Attwood G.T."/>
        </authorList>
    </citation>
    <scope>NUCLEOTIDE SEQUENCE [LARGE SCALE GENOMIC DNA]</scope>
    <source>
        <strain evidence="3">ATCC 51982 / DSM 14932 / B316</strain>
    </source>
</reference>
<protein>
    <submittedName>
        <fullName evidence="2">Uncharacterized protein</fullName>
    </submittedName>
</protein>
<dbReference type="KEGG" id="bpb:bpr_I0825"/>